<accession>A0A7X4YL86</accession>
<evidence type="ECO:0000313" key="2">
    <source>
        <dbReference type="Proteomes" id="UP000558113"/>
    </source>
</evidence>
<keyword evidence="1" id="KW-0396">Initiation factor</keyword>
<evidence type="ECO:0000313" key="1">
    <source>
        <dbReference type="EMBL" id="NBC68426.1"/>
    </source>
</evidence>
<comment type="caution">
    <text evidence="1">The sequence shown here is derived from an EMBL/GenBank/DDBJ whole genome shotgun (WGS) entry which is preliminary data.</text>
</comment>
<dbReference type="GO" id="GO:0003743">
    <property type="term" value="F:translation initiation factor activity"/>
    <property type="evidence" value="ECO:0007669"/>
    <property type="project" value="UniProtKB-KW"/>
</dbReference>
<sequence>MENLNELLKTTREIQIAKIEFIAASITAIGDSLSVVAAGLALDALENPIDQMSQNPSNRSKQLDSIHQNLDYYINELIQIRNRI</sequence>
<dbReference type="OrthoDB" id="2664253at2"/>
<keyword evidence="2" id="KW-1185">Reference proteome</keyword>
<proteinExistence type="predicted"/>
<keyword evidence="1" id="KW-0648">Protein biosynthesis</keyword>
<dbReference type="AlphaFoldDB" id="A0A7X4YL86"/>
<name>A0A7X4YL86_9BACL</name>
<protein>
    <submittedName>
        <fullName evidence="1">Translation initiation factor 2</fullName>
    </submittedName>
</protein>
<dbReference type="RefSeq" id="WP_161695187.1">
    <property type="nucleotide sequence ID" value="NZ_JAAAMU010000002.1"/>
</dbReference>
<gene>
    <name evidence="1" type="ORF">GT003_05395</name>
</gene>
<dbReference type="Proteomes" id="UP000558113">
    <property type="component" value="Unassembled WGS sequence"/>
</dbReference>
<reference evidence="1 2" key="1">
    <citation type="submission" date="2020-01" db="EMBL/GenBank/DDBJ databases">
        <title>Paenibacillus soybeanensis sp. nov. isolated from the nodules of soybean (Glycine max(L.) Merr).</title>
        <authorList>
            <person name="Wang H."/>
        </authorList>
    </citation>
    <scope>NUCLEOTIDE SEQUENCE [LARGE SCALE GENOMIC DNA]</scope>
    <source>
        <strain evidence="1 2">DSM 23054</strain>
    </source>
</reference>
<organism evidence="1 2">
    <name type="scientific">Paenibacillus sacheonensis</name>
    <dbReference type="NCBI Taxonomy" id="742054"/>
    <lineage>
        <taxon>Bacteria</taxon>
        <taxon>Bacillati</taxon>
        <taxon>Bacillota</taxon>
        <taxon>Bacilli</taxon>
        <taxon>Bacillales</taxon>
        <taxon>Paenibacillaceae</taxon>
        <taxon>Paenibacillus</taxon>
    </lineage>
</organism>
<dbReference type="EMBL" id="JAAAMU010000002">
    <property type="protein sequence ID" value="NBC68426.1"/>
    <property type="molecule type" value="Genomic_DNA"/>
</dbReference>